<protein>
    <submittedName>
        <fullName evidence="2">EAL domain-containing protein</fullName>
    </submittedName>
</protein>
<evidence type="ECO:0000313" key="2">
    <source>
        <dbReference type="EMBL" id="QSB39167.1"/>
    </source>
</evidence>
<dbReference type="SUPFAM" id="SSF141868">
    <property type="entry name" value="EAL domain-like"/>
    <property type="match status" value="1"/>
</dbReference>
<keyword evidence="3" id="KW-1185">Reference proteome</keyword>
<evidence type="ECO:0000313" key="3">
    <source>
        <dbReference type="Proteomes" id="UP000663249"/>
    </source>
</evidence>
<name>A0ABX7JUW2_9PSED</name>
<gene>
    <name evidence="2" type="ORF">JTY93_23575</name>
</gene>
<dbReference type="Pfam" id="PF00563">
    <property type="entry name" value="EAL"/>
    <property type="match status" value="1"/>
</dbReference>
<dbReference type="InterPro" id="IPR001633">
    <property type="entry name" value="EAL_dom"/>
</dbReference>
<accession>A0ABX7JUW2</accession>
<dbReference type="PROSITE" id="PS50883">
    <property type="entry name" value="EAL"/>
    <property type="match status" value="1"/>
</dbReference>
<dbReference type="PANTHER" id="PTHR33121">
    <property type="entry name" value="CYCLIC DI-GMP PHOSPHODIESTERASE PDEF"/>
    <property type="match status" value="1"/>
</dbReference>
<dbReference type="RefSeq" id="WP_205518939.1">
    <property type="nucleotide sequence ID" value="NZ_CP070506.1"/>
</dbReference>
<organism evidence="2 3">
    <name type="scientific">Pseudomonas hygromyciniae</name>
    <dbReference type="NCBI Taxonomy" id="2812000"/>
    <lineage>
        <taxon>Bacteria</taxon>
        <taxon>Pseudomonadati</taxon>
        <taxon>Pseudomonadota</taxon>
        <taxon>Gammaproteobacteria</taxon>
        <taxon>Pseudomonadales</taxon>
        <taxon>Pseudomonadaceae</taxon>
        <taxon>Pseudomonas</taxon>
    </lineage>
</organism>
<sequence>MELVAEGVESEQQFLHLKELGVDSAQGYFFHPPMSAASLMKVLLGEDRSG</sequence>
<reference evidence="2 3" key="1">
    <citation type="submission" date="2021-02" db="EMBL/GenBank/DDBJ databases">
        <title>Genomic and phenotypic characterization of Pseudomonas hygromyciniae, a novel bacterial species discovered from a commercially purchased antibiotic vial.</title>
        <authorList>
            <person name="Turner T.L."/>
            <person name="Mitra S.D."/>
            <person name="Kochan T.J."/>
            <person name="Pincus N.B."/>
            <person name="Lebrun-Corbin M."/>
            <person name="Cheung B."/>
            <person name="Gatesy S.W."/>
            <person name="Afzal T."/>
            <person name="Ozer E.A."/>
            <person name="Hauser A.R."/>
        </authorList>
    </citation>
    <scope>NUCLEOTIDE SEQUENCE [LARGE SCALE GENOMIC DNA]</scope>
    <source>
        <strain evidence="2 3">SDM007</strain>
    </source>
</reference>
<dbReference type="Proteomes" id="UP000663249">
    <property type="component" value="Chromosome"/>
</dbReference>
<dbReference type="InterPro" id="IPR035919">
    <property type="entry name" value="EAL_sf"/>
</dbReference>
<dbReference type="EMBL" id="CP070506">
    <property type="protein sequence ID" value="QSB39167.1"/>
    <property type="molecule type" value="Genomic_DNA"/>
</dbReference>
<evidence type="ECO:0000259" key="1">
    <source>
        <dbReference type="PROSITE" id="PS50883"/>
    </source>
</evidence>
<dbReference type="InterPro" id="IPR050706">
    <property type="entry name" value="Cyclic-di-GMP_PDE-like"/>
</dbReference>
<proteinExistence type="predicted"/>
<dbReference type="Gene3D" id="3.20.20.450">
    <property type="entry name" value="EAL domain"/>
    <property type="match status" value="1"/>
</dbReference>
<feature type="domain" description="EAL" evidence="1">
    <location>
        <begin position="1"/>
        <end position="47"/>
    </location>
</feature>
<dbReference type="PANTHER" id="PTHR33121:SF70">
    <property type="entry name" value="SIGNALING PROTEIN YKOW"/>
    <property type="match status" value="1"/>
</dbReference>